<dbReference type="InterPro" id="IPR030678">
    <property type="entry name" value="Peptide/Ni-bd"/>
</dbReference>
<evidence type="ECO:0000256" key="1">
    <source>
        <dbReference type="ARBA" id="ARBA00004418"/>
    </source>
</evidence>
<protein>
    <submittedName>
        <fullName evidence="6">ABC transporter substrate-binding protein</fullName>
    </submittedName>
</protein>
<dbReference type="AlphaFoldDB" id="A0A4P7HPB4"/>
<dbReference type="EMBL" id="CP038439">
    <property type="protein sequence ID" value="QBX35101.1"/>
    <property type="molecule type" value="Genomic_DNA"/>
</dbReference>
<evidence type="ECO:0000256" key="4">
    <source>
        <dbReference type="SAM" id="SignalP"/>
    </source>
</evidence>
<name>A0A4P7HPB4_9RHOB</name>
<dbReference type="GO" id="GO:1904680">
    <property type="term" value="F:peptide transmembrane transporter activity"/>
    <property type="evidence" value="ECO:0007669"/>
    <property type="project" value="TreeGrafter"/>
</dbReference>
<dbReference type="KEGG" id="plia:E4191_10595"/>
<feature type="signal peptide" evidence="4">
    <location>
        <begin position="1"/>
        <end position="22"/>
    </location>
</feature>
<organism evidence="6 7">
    <name type="scientific">Paracoccus liaowanqingii</name>
    <dbReference type="NCBI Taxonomy" id="2560053"/>
    <lineage>
        <taxon>Bacteria</taxon>
        <taxon>Pseudomonadati</taxon>
        <taxon>Pseudomonadota</taxon>
        <taxon>Alphaproteobacteria</taxon>
        <taxon>Rhodobacterales</taxon>
        <taxon>Paracoccaceae</taxon>
        <taxon>Paracoccus</taxon>
    </lineage>
</organism>
<dbReference type="Pfam" id="PF00496">
    <property type="entry name" value="SBP_bac_5"/>
    <property type="match status" value="1"/>
</dbReference>
<dbReference type="PANTHER" id="PTHR30290">
    <property type="entry name" value="PERIPLASMIC BINDING COMPONENT OF ABC TRANSPORTER"/>
    <property type="match status" value="1"/>
</dbReference>
<accession>A0A4P7HPB4</accession>
<dbReference type="InterPro" id="IPR039424">
    <property type="entry name" value="SBP_5"/>
</dbReference>
<sequence>MKKIPFLIGACLAATLAFPVAAADLRIGLADDPDTLDPDQSRTFVGEIVMASMCDKLVGIAPDATIIPQLATEWSTAEDGMSLTMQLRTGVTFQDGTSFTAEDVVRNIERSRDLPESRRKSELTSITSVTADAEDRVTFHLNAPDATLLARLAARSGIMVSPEAAEAAGADFGSAPVCIGPYAFRERVQQERIVLEKDPDYYAAEDFHFETVTYLPIPDATVRLANLRSGDLDLVERVATSDVATVQGDLDLAYAEVQGLGYQGIVVNVANGAGAGGHNPLSQHPELRRALSLSIDREALNQVVFDGLFTPGNQPFAPGSTWYDAETPMPALDVEAARALMASVGVDSVDMTLTVPNNPISQQVAQVIQAMASEAGFNIQIQALEFATLLSSQTAGDYQADLSGWSGYVDPDANLHQMVTCEGGINDTRYCDAEVDRLLNDARSATDPVLRKASYDAARKILDRDQPLIYLYHPTWIWGMEAGLSGFTPYPDGLIRLSGVMLD</sequence>
<dbReference type="GO" id="GO:0030288">
    <property type="term" value="C:outer membrane-bounded periplasmic space"/>
    <property type="evidence" value="ECO:0007669"/>
    <property type="project" value="UniProtKB-ARBA"/>
</dbReference>
<dbReference type="PANTHER" id="PTHR30290:SF38">
    <property type="entry name" value="D,D-DIPEPTIDE-BINDING PERIPLASMIC PROTEIN DDPA-RELATED"/>
    <property type="match status" value="1"/>
</dbReference>
<evidence type="ECO:0000256" key="2">
    <source>
        <dbReference type="ARBA" id="ARBA00005695"/>
    </source>
</evidence>
<evidence type="ECO:0000256" key="3">
    <source>
        <dbReference type="ARBA" id="ARBA00022729"/>
    </source>
</evidence>
<dbReference type="PIRSF" id="PIRSF002741">
    <property type="entry name" value="MppA"/>
    <property type="match status" value="1"/>
</dbReference>
<dbReference type="GO" id="GO:0015833">
    <property type="term" value="P:peptide transport"/>
    <property type="evidence" value="ECO:0007669"/>
    <property type="project" value="TreeGrafter"/>
</dbReference>
<comment type="similarity">
    <text evidence="2">Belongs to the bacterial solute-binding protein 5 family.</text>
</comment>
<dbReference type="InterPro" id="IPR000914">
    <property type="entry name" value="SBP_5_dom"/>
</dbReference>
<evidence type="ECO:0000313" key="6">
    <source>
        <dbReference type="EMBL" id="QBX35101.1"/>
    </source>
</evidence>
<dbReference type="SUPFAM" id="SSF53850">
    <property type="entry name" value="Periplasmic binding protein-like II"/>
    <property type="match status" value="1"/>
</dbReference>
<evidence type="ECO:0000259" key="5">
    <source>
        <dbReference type="Pfam" id="PF00496"/>
    </source>
</evidence>
<proteinExistence type="inferred from homology"/>
<dbReference type="Proteomes" id="UP000296374">
    <property type="component" value="Chromosome"/>
</dbReference>
<gene>
    <name evidence="6" type="ORF">E4191_10595</name>
</gene>
<dbReference type="Gene3D" id="3.90.76.10">
    <property type="entry name" value="Dipeptide-binding Protein, Domain 1"/>
    <property type="match status" value="1"/>
</dbReference>
<comment type="subcellular location">
    <subcellularLocation>
        <location evidence="1">Periplasm</location>
    </subcellularLocation>
</comment>
<keyword evidence="3 4" id="KW-0732">Signal</keyword>
<feature type="domain" description="Solute-binding protein family 5" evidence="5">
    <location>
        <begin position="65"/>
        <end position="423"/>
    </location>
</feature>
<evidence type="ECO:0000313" key="7">
    <source>
        <dbReference type="Proteomes" id="UP000296374"/>
    </source>
</evidence>
<dbReference type="GO" id="GO:0043190">
    <property type="term" value="C:ATP-binding cassette (ABC) transporter complex"/>
    <property type="evidence" value="ECO:0007669"/>
    <property type="project" value="InterPro"/>
</dbReference>
<reference evidence="7" key="1">
    <citation type="submission" date="2019-03" db="EMBL/GenBank/DDBJ databases">
        <authorList>
            <person name="Li J."/>
        </authorList>
    </citation>
    <scope>NUCLEOTIDE SEQUENCE [LARGE SCALE GENOMIC DNA]</scope>
    <source>
        <strain evidence="7">2251</strain>
    </source>
</reference>
<dbReference type="CDD" id="cd08511">
    <property type="entry name" value="PBP2_NikA_DppA_OppA_like_5"/>
    <property type="match status" value="1"/>
</dbReference>
<dbReference type="Gene3D" id="3.40.190.10">
    <property type="entry name" value="Periplasmic binding protein-like II"/>
    <property type="match status" value="1"/>
</dbReference>
<feature type="chain" id="PRO_5020874578" evidence="4">
    <location>
        <begin position="23"/>
        <end position="503"/>
    </location>
</feature>
<dbReference type="Gene3D" id="3.10.105.10">
    <property type="entry name" value="Dipeptide-binding Protein, Domain 3"/>
    <property type="match status" value="1"/>
</dbReference>